<sequence>MSTDFDVEGFMRNAEEFSRKAEEMQKKLDTIVGWAQDEDNLVTVEYTSQGLRELQIHPKAMRMSSGELAELIKEVIQEAVDDLQQRMSEVMSEVFGEEDNPMRLVQNPDLAMEKIKESEEAYNRVFNDVMGELDRIASRLKS</sequence>
<protein>
    <submittedName>
        <fullName evidence="1">Conserved DNA-binding protein YbaB</fullName>
    </submittedName>
</protein>
<proteinExistence type="predicted"/>
<dbReference type="InterPro" id="IPR036894">
    <property type="entry name" value="YbaB-like_sf"/>
</dbReference>
<dbReference type="InterPro" id="IPR004401">
    <property type="entry name" value="YbaB/EbfC"/>
</dbReference>
<dbReference type="EMBL" id="FNKK01000002">
    <property type="protein sequence ID" value="SDQ42905.1"/>
    <property type="molecule type" value="Genomic_DNA"/>
</dbReference>
<evidence type="ECO:0000313" key="2">
    <source>
        <dbReference type="Proteomes" id="UP000217103"/>
    </source>
</evidence>
<keyword evidence="1" id="KW-0238">DNA-binding</keyword>
<dbReference type="Pfam" id="PF02575">
    <property type="entry name" value="YbaB_DNA_bd"/>
    <property type="match status" value="1"/>
</dbReference>
<dbReference type="Proteomes" id="UP000217103">
    <property type="component" value="Unassembled WGS sequence"/>
</dbReference>
<gene>
    <name evidence="1" type="ORF">SAMN04489764_0644</name>
</gene>
<dbReference type="RefSeq" id="WP_093263174.1">
    <property type="nucleotide sequence ID" value="NZ_FNKK01000002.1"/>
</dbReference>
<accession>A0A1H1AT77</accession>
<keyword evidence="2" id="KW-1185">Reference proteome</keyword>
<dbReference type="GO" id="GO:0003677">
    <property type="term" value="F:DNA binding"/>
    <property type="evidence" value="ECO:0007669"/>
    <property type="project" value="UniProtKB-KW"/>
</dbReference>
<reference evidence="1 2" key="1">
    <citation type="submission" date="2016-10" db="EMBL/GenBank/DDBJ databases">
        <authorList>
            <person name="de Groot N.N."/>
        </authorList>
    </citation>
    <scope>NUCLEOTIDE SEQUENCE [LARGE SCALE GENOMIC DNA]</scope>
    <source>
        <strain evidence="1 2">DSM 43794</strain>
    </source>
</reference>
<dbReference type="SUPFAM" id="SSF82607">
    <property type="entry name" value="YbaB-like"/>
    <property type="match status" value="1"/>
</dbReference>
<dbReference type="Gene3D" id="3.30.1310.10">
    <property type="entry name" value="Nucleoid-associated protein YbaB-like domain"/>
    <property type="match status" value="1"/>
</dbReference>
<dbReference type="AlphaFoldDB" id="A0A1H1AT77"/>
<organism evidence="1 2">
    <name type="scientific">Thermostaphylospora chromogena</name>
    <dbReference type="NCBI Taxonomy" id="35622"/>
    <lineage>
        <taxon>Bacteria</taxon>
        <taxon>Bacillati</taxon>
        <taxon>Actinomycetota</taxon>
        <taxon>Actinomycetes</taxon>
        <taxon>Streptosporangiales</taxon>
        <taxon>Thermomonosporaceae</taxon>
        <taxon>Thermostaphylospora</taxon>
    </lineage>
</organism>
<dbReference type="OrthoDB" id="3829223at2"/>
<name>A0A1H1AT77_9ACTN</name>
<evidence type="ECO:0000313" key="1">
    <source>
        <dbReference type="EMBL" id="SDQ42905.1"/>
    </source>
</evidence>